<evidence type="ECO:0000313" key="1">
    <source>
        <dbReference type="EMBL" id="CCA77195.1"/>
    </source>
</evidence>
<name>G4U0V2_SERID</name>
<dbReference type="AlphaFoldDB" id="G4U0V2"/>
<evidence type="ECO:0000313" key="2">
    <source>
        <dbReference type="Proteomes" id="UP000007148"/>
    </source>
</evidence>
<keyword evidence="2" id="KW-1185">Reference proteome</keyword>
<dbReference type="Proteomes" id="UP000007148">
    <property type="component" value="Unassembled WGS sequence"/>
</dbReference>
<comment type="caution">
    <text evidence="1">The sequence shown here is derived from an EMBL/GenBank/DDBJ whole genome shotgun (WGS) entry which is preliminary data.</text>
</comment>
<proteinExistence type="predicted"/>
<dbReference type="InParanoid" id="G4U0V2"/>
<gene>
    <name evidence="1" type="ORF">PIIN_11177</name>
</gene>
<accession>G4U0V2</accession>
<dbReference type="HOGENOM" id="CLU_2159394_0_0_1"/>
<organism evidence="1 2">
    <name type="scientific">Serendipita indica (strain DSM 11827)</name>
    <name type="common">Root endophyte fungus</name>
    <name type="synonym">Piriformospora indica</name>
    <dbReference type="NCBI Taxonomy" id="1109443"/>
    <lineage>
        <taxon>Eukaryota</taxon>
        <taxon>Fungi</taxon>
        <taxon>Dikarya</taxon>
        <taxon>Basidiomycota</taxon>
        <taxon>Agaricomycotina</taxon>
        <taxon>Agaricomycetes</taxon>
        <taxon>Sebacinales</taxon>
        <taxon>Serendipitaceae</taxon>
        <taxon>Serendipita</taxon>
    </lineage>
</organism>
<sequence length="111" mass="12301">MSHQKGLLETERCKTTSLTQGNHAINVPVWVVGMFFGVPTNGRLKNGGIVEIESSDVLFEQVIAAVNQVIRWLKDAHVSPMIQIDKLSTNDLNGVRVVTSCQETETPLARW</sequence>
<reference evidence="1 2" key="1">
    <citation type="journal article" date="2011" name="PLoS Pathog.">
        <title>Endophytic Life Strategies Decoded by Genome and Transcriptome Analyses of the Mutualistic Root Symbiont Piriformospora indica.</title>
        <authorList>
            <person name="Zuccaro A."/>
            <person name="Lahrmann U."/>
            <person name="Guldener U."/>
            <person name="Langen G."/>
            <person name="Pfiffi S."/>
            <person name="Biedenkopf D."/>
            <person name="Wong P."/>
            <person name="Samans B."/>
            <person name="Grimm C."/>
            <person name="Basiewicz M."/>
            <person name="Murat C."/>
            <person name="Martin F."/>
            <person name="Kogel K.H."/>
        </authorList>
    </citation>
    <scope>NUCLEOTIDE SEQUENCE [LARGE SCALE GENOMIC DNA]</scope>
    <source>
        <strain evidence="1 2">DSM 11827</strain>
    </source>
</reference>
<protein>
    <submittedName>
        <fullName evidence="1">Uncharacterized protein</fullName>
    </submittedName>
</protein>
<dbReference type="EMBL" id="CAFZ01001356">
    <property type="protein sequence ID" value="CCA77195.1"/>
    <property type="molecule type" value="Genomic_DNA"/>
</dbReference>